<proteinExistence type="predicted"/>
<dbReference type="InterPro" id="IPR011989">
    <property type="entry name" value="ARM-like"/>
</dbReference>
<feature type="compositionally biased region" description="Polar residues" evidence="1">
    <location>
        <begin position="1861"/>
        <end position="1882"/>
    </location>
</feature>
<dbReference type="Proteomes" id="UP000232323">
    <property type="component" value="Unassembled WGS sequence"/>
</dbReference>
<feature type="region of interest" description="Disordered" evidence="1">
    <location>
        <begin position="1053"/>
        <end position="1090"/>
    </location>
</feature>
<sequence>MMQSQWTRTLLLCEDLEDGRRGKTMDCQLDVTCSTWDSFVLKLKGLGGLPIGQPRHSLNQVADQSNSQASLWRHVRSTDQAVFSEPTALFLDPTTLMQRLRQHGFTMEIRLPACLHPSGLLSPEFQKLLVEGDESWQRVLSCWPQNSEGIQAMLLKLCFMRIKSPAFSTQMTGFHGMWEIACMSSQRASGQTFSEIQLQFMVNELLRTFKLHGDKAVGRATSGACLAAALWWILLQPSLLMRDAVASDLSLMAPKVTGSNSADSIKSEQALNEATTVMQGEGLNVTTTTSGVLFGSNLHAMAESPSTESNVASSGMHGIGGSTSGIPPEMINVDNRQGSGAPVRVGAVISFEDEIESRAVPPENTFKKQSRVLEMTEQQGALRQALIARAVSTAMSLWCTTDLDIRRMRARRVQQQQEEQPGDILPPSFTKYQALFTVLGLAPDTLWSSLLSVASLPASMCLTPLSAADGIGGRGAKTAARRIQVVDSNDEHQQQVLVLLPMTLEEALTAIQRAYKTRFAKAKGGALRSYIRSVMFAKKSANAVKEAAGSKKQSAPSGTSTAHQRASYNASAAAAPSGADDMSSRITDADREAARWAVQYVNTLDAKAPEEMLALRLSTYFDYPATYCPGVAASEALLAVLHESPQHLDHFLEVSDPSRILRLLEVDLPLRVQHIACILISLFLRGGVVLQHKDEKPGNPIESRQLPNSYLSQHSRVINVGTKHNAASLSSVPHRRHRLLETASLDNVNGHTSMLLVHQIILKLKMLISFETKEIKIRYGGKKPFPAPQPGPRSYKQQDAYSQSSLVDQRWTTCGNLVSVHAAVCIWGSCDALMTLAQEEETKRFRLAEASRRGSVATSSWNDDQIANLMATTIKASAAVRGQASKLSAVETSIQEILILTASGIIKSPWCGPATHILCTAIVRLSLDPCTLGMLVKLGLIDRGDEMPEAVNNRKLGRGGSTMGRRNNSQLLGQSATSSATASHLAEEAYVRVTIGGAGDTLPGLSQNVFGLADYHQGLVGRMVETGRPDHAECAAALIALAAMGGHLHEAARGAPAPPGLSLPAGSLSSGRLEVDSSGPHHDSSHAAAAASWPRRVLRAGGWRSLMRCLGSQHESEEMLHVVSVGLMYLAKEMESLYSQYLARVEERGLRAETAALAAVEAATTTAYIGRQQQGFSSVPLEMTKDLKVSNESSTFSFLSLMSPSRQSPLRSQSPTRMSTAGLEPSSQQSDQHTHPFIVSSGLPFSRGQHMDRTSPTSRISFSGVDFHGPSRRNPQISLLGHNGDAAVSPLEDDLHCLYSYLCGDEYRELSDALEIAVQLLTSANNSIIMYAGLTIHHLASLPGLREPFGEAGAVEALVAVVRRWIDSNKTERRDQTRAVEWVMAALLALMEGVEGAGNLDRFAASWKPVEKASAALEDTRGFGYPLHGKPGAKPAKPVRTAHSLVCSTLWSGYGWGKGQVDGQHLHESFGRRTDVTTVKSSSQNNNTAAQISAAKMGGSNKQDDAGYWDGETGEAAEQGPDNDDDDASTNSSGPFSGSSSATDPINLMVQVVDVRNSKPKTLFANIKMPALRMLKYMSKIQQYRIRMVEAGAGPRLFAVPLDPVYDGRTRACACAIWMAVGETPEGKDPRWWGGILRPGEVETAKAGPHGESAVNRLHLRAQALLQVEMLGCNEPEQETVGAKGATGLLWRGDDAKAVFIDCGGLQALIKVASSPRHLSVLVPVCRALLNLSSYIPVQVEMCRSTLQLLLHLNSKYTGLNGYSNDTRTQNPLGGSSEKLKPFNELVDKGSTVKLGADEPDELSFIDLQRDLLYATSGTLYNLSRHPENLNLMYALELRVKTRRAASDLLIAASSLSGHQQVNTKSDSFSSKRPSQIPYSTDNEIEGDTSRHATSLAGAEASSSHQHGINLQTPVSPALQPVPVQDVHLSRGQEEALISLLSKPLMTVHAAQDADPPISRDTFSAKDFSPKEGDLDITDVDGVMSPSRRGSTHFQSSSLGSPSRWGSYQAGWDARMTRNMILGQQESADKLPHGSNAWSSRRGDHSPSTRLRSVSGVGTPLQHPSSNAAAGYAAKHVSPRPNSAASLLSLDVTTMPMQASYALGSEISGRSVLKSSPAAGRASSLHHMAADLDRKLPLGDNRSAANTTFCHIPKQDTRSNLPTLTQNLRRPRSEMWAPLLVDAHDQTSGLAHTLFEMSDSGVKTSGVTSTQASGVKTSGVTSTQAPPEGTKNGDTTRGADDSLRHEALMQSPPLTSTFEKASLTSILKKNEAGPVLAVVTNSATTIDQQRSQGGHRAKTPTTSLRSSSASFNITPKAVDRHSSRWRPLVVGCGNVKTKQMVPRTVEWKFQDGRGVSVNVQGYIPSPSLVRGSRVLPNKLTSAEKQSSTSGKIKMAAPAAGPISTRGLQSSPSVAVGAVLVPLKGQEGQMQLQTPEASALQGPAEGSIAWKAQCLVGALESKMRSSKHAVGGDDIHQATVSDLPHASSTSACHTSVGGINKTFLRPGESLSHTQQQHSTTHNMMGGGSSPKVGIGFGSSASQSGGRPRVSSKEADSSASAFVTKSATVATALVSFQTPHVVMWSHVPGNKIHLDIPVQELSNGEGAYLYRHQKTRVDEVSEPHDLDSGLGFDNTLPNVVGIDSSAYKLLRAVGELPFVPQLPQLLTPTPPPPGTDTLPPMTDLLHMAACLVPNDAPPQDAPFQAAVAASRAWGLEESIFSPKPRENDSKGFYDKEGMEADVFDLDWQRCLDKSKFSRMLGNHVPSEEMMVRLVAELRSRNKEVLRVFDFYASLGAGDSFAMHINSWGELMMVAYISDDESVNCKLSDCDRVFLATNFEEDKSSEASKNNLDNALIRSEFIEALVRVAIMKFLEVRETLPSSKRKGNKGKKNFKRSNASVKQAGQVVFGDNMNEGEGGLDEEAMRKLEALGPCEDIVEACTRLLDQYIFPYVPPESRLDANVFRNQRLYTEDVDIYLKEKKLLLRSIFDHYRQLANASDDMFLDLPEWLELMEESGLYHKYYTVREAKLAFIWSRMRCFDESSTTKAFQRNRSLTFLEFLEAVGRVADMVSPPTLEDLAESGCTSSTPTAEYYKRGIEQVWYLPDRESANICAPKTRPLDQKIEQVLEVMYINLLRVFHARDEPHLLTRLKQRRGKQYKLGKSAM</sequence>
<dbReference type="SUPFAM" id="SSF48371">
    <property type="entry name" value="ARM repeat"/>
    <property type="match status" value="1"/>
</dbReference>
<feature type="region of interest" description="Disordered" evidence="1">
    <location>
        <begin position="1956"/>
        <end position="1979"/>
    </location>
</feature>
<feature type="compositionally biased region" description="Basic and acidic residues" evidence="1">
    <location>
        <begin position="1073"/>
        <end position="1085"/>
    </location>
</feature>
<feature type="compositionally biased region" description="Low complexity" evidence="1">
    <location>
        <begin position="562"/>
        <end position="581"/>
    </location>
</feature>
<evidence type="ECO:0000313" key="3">
    <source>
        <dbReference type="Proteomes" id="UP000232323"/>
    </source>
</evidence>
<dbReference type="Gene3D" id="1.25.10.10">
    <property type="entry name" value="Leucine-rich Repeat Variant"/>
    <property type="match status" value="1"/>
</dbReference>
<dbReference type="SMART" id="SM00185">
    <property type="entry name" value="ARM"/>
    <property type="match status" value="2"/>
</dbReference>
<organism evidence="2 3">
    <name type="scientific">Chlamydomonas eustigma</name>
    <dbReference type="NCBI Taxonomy" id="1157962"/>
    <lineage>
        <taxon>Eukaryota</taxon>
        <taxon>Viridiplantae</taxon>
        <taxon>Chlorophyta</taxon>
        <taxon>core chlorophytes</taxon>
        <taxon>Chlorophyceae</taxon>
        <taxon>CS clade</taxon>
        <taxon>Chlamydomonadales</taxon>
        <taxon>Chlamydomonadaceae</taxon>
        <taxon>Chlamydomonas</taxon>
    </lineage>
</organism>
<feature type="region of interest" description="Disordered" evidence="1">
    <location>
        <begin position="2286"/>
        <end position="2308"/>
    </location>
</feature>
<dbReference type="OrthoDB" id="545366at2759"/>
<keyword evidence="3" id="KW-1185">Reference proteome</keyword>
<reference evidence="2 3" key="1">
    <citation type="submission" date="2017-08" db="EMBL/GenBank/DDBJ databases">
        <title>Acidophilic green algal genome provides insights into adaptation to an acidic environment.</title>
        <authorList>
            <person name="Hirooka S."/>
            <person name="Hirose Y."/>
            <person name="Kanesaki Y."/>
            <person name="Higuchi S."/>
            <person name="Fujiwara T."/>
            <person name="Onuma R."/>
            <person name="Era A."/>
            <person name="Ohbayashi R."/>
            <person name="Uzuka A."/>
            <person name="Nozaki H."/>
            <person name="Yoshikawa H."/>
            <person name="Miyagishima S.Y."/>
        </authorList>
    </citation>
    <scope>NUCLEOTIDE SEQUENCE [LARGE SCALE GENOMIC DNA]</scope>
    <source>
        <strain evidence="2 3">NIES-2499</strain>
    </source>
</reference>
<feature type="compositionally biased region" description="Polar residues" evidence="1">
    <location>
        <begin position="551"/>
        <end position="561"/>
    </location>
</feature>
<dbReference type="EMBL" id="BEGY01000084">
    <property type="protein sequence ID" value="GAX82659.1"/>
    <property type="molecule type" value="Genomic_DNA"/>
</dbReference>
<feature type="region of interest" description="Disordered" evidence="1">
    <location>
        <begin position="547"/>
        <end position="585"/>
    </location>
</feature>
<feature type="compositionally biased region" description="Low complexity" evidence="1">
    <location>
        <begin position="1529"/>
        <end position="1543"/>
    </location>
</feature>
<accession>A0A250XIB7</accession>
<feature type="compositionally biased region" description="Low complexity" evidence="1">
    <location>
        <begin position="1062"/>
        <end position="1072"/>
    </location>
</feature>
<feature type="compositionally biased region" description="Polar residues" evidence="1">
    <location>
        <begin position="1901"/>
        <end position="1915"/>
    </location>
</feature>
<gene>
    <name evidence="2" type="ORF">CEUSTIGMA_g10085.t1</name>
</gene>
<feature type="region of interest" description="Disordered" evidence="1">
    <location>
        <begin position="2029"/>
        <end position="2071"/>
    </location>
</feature>
<feature type="region of interest" description="Disordered" evidence="1">
    <location>
        <begin position="1202"/>
        <end position="1237"/>
    </location>
</feature>
<dbReference type="InterPro" id="IPR000225">
    <property type="entry name" value="Armadillo"/>
</dbReference>
<evidence type="ECO:0000313" key="2">
    <source>
        <dbReference type="EMBL" id="GAX82659.1"/>
    </source>
</evidence>
<feature type="compositionally biased region" description="Low complexity" evidence="1">
    <location>
        <begin position="1202"/>
        <end position="1215"/>
    </location>
</feature>
<feature type="compositionally biased region" description="Polar residues" evidence="1">
    <location>
        <begin position="2299"/>
        <end position="2308"/>
    </location>
</feature>
<protein>
    <submittedName>
        <fullName evidence="2">Uncharacterized protein</fullName>
    </submittedName>
</protein>
<comment type="caution">
    <text evidence="2">The sequence shown here is derived from an EMBL/GenBank/DDBJ whole genome shotgun (WGS) entry which is preliminary data.</text>
</comment>
<feature type="compositionally biased region" description="Polar residues" evidence="1">
    <location>
        <begin position="2509"/>
        <end position="2521"/>
    </location>
</feature>
<feature type="region of interest" description="Disordered" evidence="1">
    <location>
        <begin position="2205"/>
        <end position="2239"/>
    </location>
</feature>
<feature type="region of interest" description="Disordered" evidence="1">
    <location>
        <begin position="1493"/>
        <end position="1543"/>
    </location>
</feature>
<feature type="compositionally biased region" description="Polar residues" evidence="1">
    <location>
        <begin position="2205"/>
        <end position="2225"/>
    </location>
</feature>
<dbReference type="InterPro" id="IPR016024">
    <property type="entry name" value="ARM-type_fold"/>
</dbReference>
<feature type="region of interest" description="Disordered" evidence="1">
    <location>
        <begin position="1861"/>
        <end position="1916"/>
    </location>
</feature>
<evidence type="ECO:0000256" key="1">
    <source>
        <dbReference type="SAM" id="MobiDB-lite"/>
    </source>
</evidence>
<feature type="region of interest" description="Disordered" evidence="1">
    <location>
        <begin position="2502"/>
        <end position="2556"/>
    </location>
</feature>
<name>A0A250XIB7_9CHLO</name>
<dbReference type="STRING" id="1157962.A0A250XIB7"/>